<dbReference type="AlphaFoldDB" id="A0A6C2UMZ0"/>
<keyword evidence="2" id="KW-1185">Reference proteome</keyword>
<dbReference type="Proteomes" id="UP000346198">
    <property type="component" value="Unassembled WGS sequence"/>
</dbReference>
<evidence type="ECO:0000313" key="1">
    <source>
        <dbReference type="EMBL" id="VGO21642.1"/>
    </source>
</evidence>
<accession>A0A6C2UMZ0</accession>
<sequence>MFEESEAWLFIRARAIEAFVVTAIFSVFPIKHRNITLTDTTLQAPVRTKRWGVWKSVTVKLTEINLSRAFRDRVYGAQLAAGNGEILDLNPVYYPVRSIPKLLNEIERRQENVNNPGQKL</sequence>
<protein>
    <submittedName>
        <fullName evidence="1">Uncharacterized protein</fullName>
    </submittedName>
</protein>
<evidence type="ECO:0000313" key="2">
    <source>
        <dbReference type="Proteomes" id="UP000346198"/>
    </source>
</evidence>
<reference evidence="1 2" key="1">
    <citation type="submission" date="2019-04" db="EMBL/GenBank/DDBJ databases">
        <authorList>
            <person name="Van Vliet M D."/>
        </authorList>
    </citation>
    <scope>NUCLEOTIDE SEQUENCE [LARGE SCALE GENOMIC DNA]</scope>
    <source>
        <strain evidence="1 2">F21</strain>
    </source>
</reference>
<proteinExistence type="predicted"/>
<name>A0A6C2UMZ0_9BACT</name>
<dbReference type="EMBL" id="CAAHFH010000002">
    <property type="protein sequence ID" value="VGO21642.1"/>
    <property type="molecule type" value="Genomic_DNA"/>
</dbReference>
<organism evidence="1 2">
    <name type="scientific">Pontiella sulfatireligans</name>
    <dbReference type="NCBI Taxonomy" id="2750658"/>
    <lineage>
        <taxon>Bacteria</taxon>
        <taxon>Pseudomonadati</taxon>
        <taxon>Kiritimatiellota</taxon>
        <taxon>Kiritimatiellia</taxon>
        <taxon>Kiritimatiellales</taxon>
        <taxon>Pontiellaceae</taxon>
        <taxon>Pontiella</taxon>
    </lineage>
</organism>
<dbReference type="RefSeq" id="WP_168433423.1">
    <property type="nucleotide sequence ID" value="NZ_CAAHFH010000002.1"/>
</dbReference>
<gene>
    <name evidence="1" type="ORF">SCARR_03716</name>
</gene>